<dbReference type="PANTHER" id="PTHR39112:SF1">
    <property type="entry name" value="PROTEIN RALF-LIKE 27"/>
    <property type="match status" value="1"/>
</dbReference>
<name>A0A3P6DIU1_BRAOL</name>
<dbReference type="InterPro" id="IPR008801">
    <property type="entry name" value="RALF"/>
</dbReference>
<evidence type="ECO:0000256" key="7">
    <source>
        <dbReference type="SAM" id="SignalP"/>
    </source>
</evidence>
<evidence type="ECO:0000256" key="4">
    <source>
        <dbReference type="ARBA" id="ARBA00022702"/>
    </source>
</evidence>
<protein>
    <submittedName>
        <fullName evidence="8">Uncharacterized protein</fullName>
    </submittedName>
</protein>
<reference evidence="8" key="1">
    <citation type="submission" date="2018-11" db="EMBL/GenBank/DDBJ databases">
        <authorList>
            <consortium name="Genoscope - CEA"/>
            <person name="William W."/>
        </authorList>
    </citation>
    <scope>NUCLEOTIDE SEQUENCE</scope>
</reference>
<evidence type="ECO:0000256" key="3">
    <source>
        <dbReference type="ARBA" id="ARBA00022525"/>
    </source>
</evidence>
<keyword evidence="4" id="KW-0372">Hormone</keyword>
<comment type="similarity">
    <text evidence="2">Belongs to the plant rapid alkalinization factor (RALF) family.</text>
</comment>
<feature type="signal peptide" evidence="7">
    <location>
        <begin position="1"/>
        <end position="26"/>
    </location>
</feature>
<dbReference type="GO" id="GO:0005179">
    <property type="term" value="F:hormone activity"/>
    <property type="evidence" value="ECO:0007669"/>
    <property type="project" value="UniProtKB-KW"/>
</dbReference>
<evidence type="ECO:0000256" key="5">
    <source>
        <dbReference type="ARBA" id="ARBA00022729"/>
    </source>
</evidence>
<dbReference type="PANTHER" id="PTHR39112">
    <property type="entry name" value="PROTEIN RALF-LIKE 27-RELATED"/>
    <property type="match status" value="1"/>
</dbReference>
<organism evidence="8">
    <name type="scientific">Brassica oleracea</name>
    <name type="common">Wild cabbage</name>
    <dbReference type="NCBI Taxonomy" id="3712"/>
    <lineage>
        <taxon>Eukaryota</taxon>
        <taxon>Viridiplantae</taxon>
        <taxon>Streptophyta</taxon>
        <taxon>Embryophyta</taxon>
        <taxon>Tracheophyta</taxon>
        <taxon>Spermatophyta</taxon>
        <taxon>Magnoliopsida</taxon>
        <taxon>eudicotyledons</taxon>
        <taxon>Gunneridae</taxon>
        <taxon>Pentapetalae</taxon>
        <taxon>rosids</taxon>
        <taxon>malvids</taxon>
        <taxon>Brassicales</taxon>
        <taxon>Brassicaceae</taxon>
        <taxon>Brassiceae</taxon>
        <taxon>Brassica</taxon>
    </lineage>
</organism>
<proteinExistence type="inferred from homology"/>
<evidence type="ECO:0000256" key="6">
    <source>
        <dbReference type="ARBA" id="ARBA00023157"/>
    </source>
</evidence>
<keyword evidence="6" id="KW-1015">Disulfide bond</keyword>
<dbReference type="GO" id="GO:0005576">
    <property type="term" value="C:extracellular region"/>
    <property type="evidence" value="ECO:0007669"/>
    <property type="project" value="UniProtKB-SubCell"/>
</dbReference>
<gene>
    <name evidence="8" type="ORF">BOLC2T11495H</name>
</gene>
<comment type="subcellular location">
    <subcellularLocation>
        <location evidence="1">Secreted</location>
    </subcellularLocation>
</comment>
<accession>A0A3P6DIU1</accession>
<sequence>MTKSVFSLFFFTVLVSLLLFLAAASARNATSELRYDGCAPRDTVRECNMVPGEKEEEKEVVRRILQPRSFISPKPLQRQQALPCKIAGNCIKPVNGKDATCTYYDRCQRSA</sequence>
<dbReference type="EMBL" id="LR031874">
    <property type="protein sequence ID" value="VDD26308.1"/>
    <property type="molecule type" value="Genomic_DNA"/>
</dbReference>
<evidence type="ECO:0000256" key="2">
    <source>
        <dbReference type="ARBA" id="ARBA00009178"/>
    </source>
</evidence>
<dbReference type="AlphaFoldDB" id="A0A3P6DIU1"/>
<evidence type="ECO:0000313" key="8">
    <source>
        <dbReference type="EMBL" id="VDD26308.1"/>
    </source>
</evidence>
<feature type="chain" id="PRO_5018278142" evidence="7">
    <location>
        <begin position="27"/>
        <end position="111"/>
    </location>
</feature>
<keyword evidence="5 7" id="KW-0732">Signal</keyword>
<dbReference type="Pfam" id="PF05498">
    <property type="entry name" value="RALF"/>
    <property type="match status" value="1"/>
</dbReference>
<dbReference type="GO" id="GO:0040008">
    <property type="term" value="P:regulation of growth"/>
    <property type="evidence" value="ECO:0007669"/>
    <property type="project" value="UniProtKB-ARBA"/>
</dbReference>
<keyword evidence="3" id="KW-0964">Secreted</keyword>
<evidence type="ECO:0000256" key="1">
    <source>
        <dbReference type="ARBA" id="ARBA00004613"/>
    </source>
</evidence>
<dbReference type="InterPro" id="IPR039252">
    <property type="entry name" value="RALFL27"/>
</dbReference>